<feature type="compositionally biased region" description="Polar residues" evidence="1">
    <location>
        <begin position="725"/>
        <end position="751"/>
    </location>
</feature>
<comment type="caution">
    <text evidence="2">The sequence shown here is derived from an EMBL/GenBank/DDBJ whole genome shotgun (WGS) entry which is preliminary data.</text>
</comment>
<feature type="region of interest" description="Disordered" evidence="1">
    <location>
        <begin position="68"/>
        <end position="153"/>
    </location>
</feature>
<feature type="compositionally biased region" description="Basic and acidic residues" evidence="1">
    <location>
        <begin position="345"/>
        <end position="354"/>
    </location>
</feature>
<reference evidence="2 3" key="1">
    <citation type="submission" date="2019-05" db="EMBL/GenBank/DDBJ databases">
        <title>Emergence of the Ug99 lineage of the wheat stem rust pathogen through somatic hybridization.</title>
        <authorList>
            <person name="Li F."/>
            <person name="Upadhyaya N.M."/>
            <person name="Sperschneider J."/>
            <person name="Matny O."/>
            <person name="Nguyen-Phuc H."/>
            <person name="Mago R."/>
            <person name="Raley C."/>
            <person name="Miller M.E."/>
            <person name="Silverstein K.A.T."/>
            <person name="Henningsen E."/>
            <person name="Hirsch C.D."/>
            <person name="Visser B."/>
            <person name="Pretorius Z.A."/>
            <person name="Steffenson B.J."/>
            <person name="Schwessinger B."/>
            <person name="Dodds P.N."/>
            <person name="Figueroa M."/>
        </authorList>
    </citation>
    <scope>NUCLEOTIDE SEQUENCE [LARGE SCALE GENOMIC DNA]</scope>
    <source>
        <strain evidence="2">21-0</strain>
    </source>
</reference>
<feature type="compositionally biased region" description="Low complexity" evidence="1">
    <location>
        <begin position="211"/>
        <end position="220"/>
    </location>
</feature>
<feature type="compositionally biased region" description="Polar residues" evidence="1">
    <location>
        <begin position="355"/>
        <end position="374"/>
    </location>
</feature>
<evidence type="ECO:0000313" key="2">
    <source>
        <dbReference type="EMBL" id="KAA1119502.1"/>
    </source>
</evidence>
<feature type="compositionally biased region" description="Basic and acidic residues" evidence="1">
    <location>
        <begin position="221"/>
        <end position="254"/>
    </location>
</feature>
<proteinExistence type="predicted"/>
<dbReference type="OrthoDB" id="2504266at2759"/>
<protein>
    <submittedName>
        <fullName evidence="2">Uncharacterized protein</fullName>
    </submittedName>
</protein>
<feature type="compositionally biased region" description="Low complexity" evidence="1">
    <location>
        <begin position="1"/>
        <end position="27"/>
    </location>
</feature>
<feature type="compositionally biased region" description="Basic and acidic residues" evidence="1">
    <location>
        <begin position="468"/>
        <end position="493"/>
    </location>
</feature>
<feature type="compositionally biased region" description="Polar residues" evidence="1">
    <location>
        <begin position="285"/>
        <end position="303"/>
    </location>
</feature>
<feature type="compositionally biased region" description="Basic and acidic residues" evidence="1">
    <location>
        <begin position="305"/>
        <end position="326"/>
    </location>
</feature>
<dbReference type="AlphaFoldDB" id="A0A5B0R1Q6"/>
<dbReference type="Proteomes" id="UP000324748">
    <property type="component" value="Unassembled WGS sequence"/>
</dbReference>
<feature type="compositionally biased region" description="Low complexity" evidence="1">
    <location>
        <begin position="130"/>
        <end position="151"/>
    </location>
</feature>
<feature type="compositionally biased region" description="Basic and acidic residues" evidence="1">
    <location>
        <begin position="190"/>
        <end position="201"/>
    </location>
</feature>
<feature type="region of interest" description="Disordered" evidence="1">
    <location>
        <begin position="451"/>
        <end position="496"/>
    </location>
</feature>
<feature type="region of interest" description="Disordered" evidence="1">
    <location>
        <begin position="587"/>
        <end position="657"/>
    </location>
</feature>
<dbReference type="EMBL" id="VSWC01000001">
    <property type="protein sequence ID" value="KAA1119502.1"/>
    <property type="molecule type" value="Genomic_DNA"/>
</dbReference>
<name>A0A5B0R1Q6_PUCGR</name>
<feature type="region of interest" description="Disordered" evidence="1">
    <location>
        <begin position="675"/>
        <end position="751"/>
    </location>
</feature>
<feature type="region of interest" description="Disordered" evidence="1">
    <location>
        <begin position="166"/>
        <end position="422"/>
    </location>
</feature>
<feature type="compositionally biased region" description="Low complexity" evidence="1">
    <location>
        <begin position="331"/>
        <end position="344"/>
    </location>
</feature>
<keyword evidence="3" id="KW-1185">Reference proteome</keyword>
<feature type="region of interest" description="Disordered" evidence="1">
    <location>
        <begin position="1"/>
        <end position="29"/>
    </location>
</feature>
<feature type="compositionally biased region" description="Basic and acidic residues" evidence="1">
    <location>
        <begin position="392"/>
        <end position="407"/>
    </location>
</feature>
<feature type="compositionally biased region" description="Low complexity" evidence="1">
    <location>
        <begin position="564"/>
        <end position="575"/>
    </location>
</feature>
<feature type="compositionally biased region" description="Polar residues" evidence="1">
    <location>
        <begin position="70"/>
        <end position="103"/>
    </location>
</feature>
<feature type="region of interest" description="Disordered" evidence="1">
    <location>
        <begin position="543"/>
        <end position="575"/>
    </location>
</feature>
<sequence>MAQNPSSASPSSNSASSTPSTPVAASSEPKQPIFYSRAQLLALHNSPLCVRPPALKPLSEWFGDCDFASARSQPNHATPNANQPPNQRSSPENKSQALSQSVASLPVLGRSQPPARNPFANFGKFGTEESSPSNSFSSLHLNGSSSPLNNSFKGARRLMDRDGAPHIARTDNLNVDGNRRKPNENSVGTGKERSGNQRIPDDQGSSDGKLNNNNTNNSNRRTLDRYVPDRDRDDARLRNRERERERDLERDKTRRSSLNPRDGPTGDEQMNWRRPPPGTTGGPPANNSSTKRSTSYHQTTNVARANKDTPDTRDHSVREKEREKTINNKYAQTSNASNRNNNQQRAREKEKENTASHSPSNQIHSSASHATASRDTPPISPNVPLTSHTTRRVKDGAWDSGEGKWEISKPSNGLRNDSGYGTSETDAIQTWKAEMKALEAQKKLAAAASLSAAESRDDSSTPLPSPVKVEERVANRSTPDPHVEVPPKPDRDLQSNSSKQFDFAVIGTSSSPNENVGTNSHPAIENDLAVLPRASRFAKFFDHHKDGGQQTGSAYKNDSEKGSPPKSAGSPSADPENMARVLSMLQMSSKPSEPASDSTQDPQSHSSSFQLLNKLLPSNGQPTHYNRDPMGFAQLHGASSTSPTTIHAPGVRSHHEAELGDRIQTADDHTLNHLSHHTLPASSTPFSTFAGDSPQRSSPAHQMGGLDDLSSHSSADHFSHLSASQSGASHAFGSQNGNPGSSPHGSQSIGSAVNQPFSLFATNHPPHVKSPIDASFGGVRNQAVHDPQMFQLRHMLHSVNSNNLGNIPAQQLAHDRSTDNQKLAFLSRQLHQQRMPSNFIINPTSSANHSNAFMSLNLASPRACLQIRYTNWQGMSQFEQQQQQQQQQNGLEYQRRLSAL</sequence>
<feature type="compositionally biased region" description="Polar residues" evidence="1">
    <location>
        <begin position="409"/>
        <end position="422"/>
    </location>
</feature>
<accession>A0A5B0R1Q6</accession>
<evidence type="ECO:0000313" key="3">
    <source>
        <dbReference type="Proteomes" id="UP000324748"/>
    </source>
</evidence>
<organism evidence="2 3">
    <name type="scientific">Puccinia graminis f. sp. tritici</name>
    <dbReference type="NCBI Taxonomy" id="56615"/>
    <lineage>
        <taxon>Eukaryota</taxon>
        <taxon>Fungi</taxon>
        <taxon>Dikarya</taxon>
        <taxon>Basidiomycota</taxon>
        <taxon>Pucciniomycotina</taxon>
        <taxon>Pucciniomycetes</taxon>
        <taxon>Pucciniales</taxon>
        <taxon>Pucciniaceae</taxon>
        <taxon>Puccinia</taxon>
    </lineage>
</organism>
<evidence type="ECO:0000256" key="1">
    <source>
        <dbReference type="SAM" id="MobiDB-lite"/>
    </source>
</evidence>
<gene>
    <name evidence="2" type="ORF">PGT21_027544</name>
</gene>
<feature type="compositionally biased region" description="Polar residues" evidence="1">
    <location>
        <begin position="587"/>
        <end position="624"/>
    </location>
</feature>